<feature type="compositionally biased region" description="Basic residues" evidence="2">
    <location>
        <begin position="231"/>
        <end position="241"/>
    </location>
</feature>
<keyword evidence="1" id="KW-0175">Coiled coil</keyword>
<accession>A0A8W8K1F4</accession>
<protein>
    <submittedName>
        <fullName evidence="3">Uncharacterized protein</fullName>
    </submittedName>
</protein>
<evidence type="ECO:0000313" key="4">
    <source>
        <dbReference type="Proteomes" id="UP000005408"/>
    </source>
</evidence>
<feature type="region of interest" description="Disordered" evidence="2">
    <location>
        <begin position="1"/>
        <end position="304"/>
    </location>
</feature>
<keyword evidence="4" id="KW-1185">Reference proteome</keyword>
<feature type="compositionally biased region" description="Polar residues" evidence="2">
    <location>
        <begin position="148"/>
        <end position="167"/>
    </location>
</feature>
<feature type="region of interest" description="Disordered" evidence="2">
    <location>
        <begin position="444"/>
        <end position="469"/>
    </location>
</feature>
<organism evidence="3 4">
    <name type="scientific">Magallana gigas</name>
    <name type="common">Pacific oyster</name>
    <name type="synonym">Crassostrea gigas</name>
    <dbReference type="NCBI Taxonomy" id="29159"/>
    <lineage>
        <taxon>Eukaryota</taxon>
        <taxon>Metazoa</taxon>
        <taxon>Spiralia</taxon>
        <taxon>Lophotrochozoa</taxon>
        <taxon>Mollusca</taxon>
        <taxon>Bivalvia</taxon>
        <taxon>Autobranchia</taxon>
        <taxon>Pteriomorphia</taxon>
        <taxon>Ostreida</taxon>
        <taxon>Ostreoidea</taxon>
        <taxon>Ostreidae</taxon>
        <taxon>Magallana</taxon>
    </lineage>
</organism>
<feature type="compositionally biased region" description="Basic and acidic residues" evidence="2">
    <location>
        <begin position="67"/>
        <end position="88"/>
    </location>
</feature>
<feature type="compositionally biased region" description="Polar residues" evidence="2">
    <location>
        <begin position="46"/>
        <end position="65"/>
    </location>
</feature>
<sequence>MPRRRAAQNAASKISDIADKENDSSVKKTRTAKSSAGKSLKEQLIKKTSGQNEEITCSKAEQQEIQTEEKRTDLTIESGRENKSDKPAKEKKRKPKKDQETLSTDKIADEPRKNWSENDVPKVKRSQPEKPVKEDTVSRGKTKPRPKQASTKSTIVNSEATMTVAQKTKNREPHLYQVKKPSNIKTDPDDDDVDSLKAKPKTRQKKESKINPKETTGIENNNTALNDIKKTKVKATGRKKNRTEQDENDNDYTSKGQSPNGGSVMKPDLSHSNKTLEPLKVDLPKGEQKIIQDRPKKLGQSKKLKSSEQIEEDILGVRSQISQWWDKCYYGKEQRTLCRPFFDENLTSSNLTALKKEEAKLRKFYEKNRHIFDNIHESLQRDTKQSQGPSSTSTDYKAEILTKDKELQDCRTLHKEIFHQLESQLEEKEKKIYQLEKNIKEMKSHQTVSQQPPQEKDHEMTTPGTTEECLNSTYTKENDCDFGKKKNQSATTCNNEDFHEVNVLYEFCQKQKKTIRNLEREIELMRQERRKQANDFSEPGGLAE</sequence>
<dbReference type="GeneID" id="105329753"/>
<proteinExistence type="predicted"/>
<feature type="compositionally biased region" description="Basic and acidic residues" evidence="2">
    <location>
        <begin position="277"/>
        <end position="296"/>
    </location>
</feature>
<feature type="compositionally biased region" description="Basic and acidic residues" evidence="2">
    <location>
        <begin position="16"/>
        <end position="26"/>
    </location>
</feature>
<evidence type="ECO:0000313" key="3">
    <source>
        <dbReference type="EnsemblMetazoa" id="G21232.1:cds"/>
    </source>
</evidence>
<dbReference type="AlphaFoldDB" id="A0A8W8K1F4"/>
<evidence type="ECO:0000256" key="1">
    <source>
        <dbReference type="SAM" id="Coils"/>
    </source>
</evidence>
<feature type="compositionally biased region" description="Basic and acidic residues" evidence="2">
    <location>
        <begin position="106"/>
        <end position="138"/>
    </location>
</feature>
<reference evidence="3" key="1">
    <citation type="submission" date="2022-08" db="UniProtKB">
        <authorList>
            <consortium name="EnsemblMetazoa"/>
        </authorList>
    </citation>
    <scope>IDENTIFICATION</scope>
    <source>
        <strain evidence="3">05x7-T-G4-1.051#20</strain>
    </source>
</reference>
<feature type="compositionally biased region" description="Polar residues" evidence="2">
    <location>
        <begin position="251"/>
        <end position="261"/>
    </location>
</feature>
<feature type="compositionally biased region" description="Polar residues" evidence="2">
    <location>
        <begin position="213"/>
        <end position="225"/>
    </location>
</feature>
<evidence type="ECO:0000256" key="2">
    <source>
        <dbReference type="SAM" id="MobiDB-lite"/>
    </source>
</evidence>
<dbReference type="Proteomes" id="UP000005408">
    <property type="component" value="Unassembled WGS sequence"/>
</dbReference>
<name>A0A8W8K1F4_MAGGI</name>
<dbReference type="EnsemblMetazoa" id="G21232.1">
    <property type="protein sequence ID" value="G21232.1:cds"/>
    <property type="gene ID" value="G21232"/>
</dbReference>
<dbReference type="RefSeq" id="XP_019923415.2">
    <property type="nucleotide sequence ID" value="XM_020067856.3"/>
</dbReference>
<feature type="coiled-coil region" evidence="1">
    <location>
        <begin position="508"/>
        <end position="535"/>
    </location>
</feature>